<sequence length="92" mass="10821">MSKYSHTKARIEKKFSKNAKELLISLFPSLSGNEFSLESESFESYHGTVYHDEWVIWFGPDYYGESDYHSCEWLLYSWLIDNTTDFSGIMKA</sequence>
<proteinExistence type="predicted"/>
<dbReference type="Proteomes" id="UP000050520">
    <property type="component" value="Unassembled WGS sequence"/>
</dbReference>
<accession>A0AA40NFK3</accession>
<organism evidence="1 2">
    <name type="scientific">Citrobacter freundii</name>
    <dbReference type="NCBI Taxonomy" id="546"/>
    <lineage>
        <taxon>Bacteria</taxon>
        <taxon>Pseudomonadati</taxon>
        <taxon>Pseudomonadota</taxon>
        <taxon>Gammaproteobacteria</taxon>
        <taxon>Enterobacterales</taxon>
        <taxon>Enterobacteriaceae</taxon>
        <taxon>Citrobacter</taxon>
        <taxon>Citrobacter freundii complex</taxon>
    </lineage>
</organism>
<reference evidence="1 2" key="2">
    <citation type="journal article" date="2017" name="PLoS ONE">
        <title>Genomic and phenotypic characterisation of fluoroquinolone resistance mechanisms in Enterobacteriaceae in Durban, South Africa.</title>
        <authorList>
            <person name="Osei Sekyere J."/>
            <person name="Amoako D.G."/>
        </authorList>
    </citation>
    <scope>NUCLEOTIDE SEQUENCE [LARGE SCALE GENOMIC DNA]</scope>
    <source>
        <strain evidence="1 2">ST62:944112508</strain>
    </source>
</reference>
<dbReference type="EMBL" id="LJEB01000165">
    <property type="protein sequence ID" value="KPR48162.1"/>
    <property type="molecule type" value="Genomic_DNA"/>
</dbReference>
<protein>
    <submittedName>
        <fullName evidence="1">Uncharacterized protein</fullName>
    </submittedName>
</protein>
<reference evidence="2" key="1">
    <citation type="submission" date="2015-09" db="EMBL/GenBank/DDBJ databases">
        <title>Prevalence of NDMs in South Africa.</title>
        <authorList>
            <person name="Osei Sekyere J."/>
            <person name="Govinden U."/>
            <person name="Essack S."/>
            <person name="Haldorsen B."/>
            <person name="Samuelsen O."/>
            <person name="Aasnaes B."/>
            <person name="Sundsfjord A."/>
        </authorList>
    </citation>
    <scope>NUCLEOTIDE SEQUENCE [LARGE SCALE GENOMIC DNA]</scope>
    <source>
        <strain evidence="2">ST62:944112508</strain>
    </source>
</reference>
<evidence type="ECO:0000313" key="2">
    <source>
        <dbReference type="Proteomes" id="UP000050520"/>
    </source>
</evidence>
<dbReference type="AlphaFoldDB" id="A0AA40NFK3"/>
<evidence type="ECO:0000313" key="1">
    <source>
        <dbReference type="EMBL" id="KPR48162.1"/>
    </source>
</evidence>
<gene>
    <name evidence="1" type="ORF">AN672_26080</name>
</gene>
<feature type="non-terminal residue" evidence="1">
    <location>
        <position position="92"/>
    </location>
</feature>
<comment type="caution">
    <text evidence="1">The sequence shown here is derived from an EMBL/GenBank/DDBJ whole genome shotgun (WGS) entry which is preliminary data.</text>
</comment>
<dbReference type="RefSeq" id="WP_172724727.1">
    <property type="nucleotide sequence ID" value="NZ_LJEB01000165.1"/>
</dbReference>
<name>A0AA40NFK3_CITFR</name>